<proteinExistence type="predicted"/>
<evidence type="ECO:0000313" key="2">
    <source>
        <dbReference type="EMBL" id="GAA2392022.1"/>
    </source>
</evidence>
<sequence length="109" mass="11769">MHGRHTADARLLQQPGVLRHIGATAHRRLAEETRPEIPPHNPVPPPPTGANPRSGVTETREGVPPGGGDAFSQDLHIDASSARKPANRLTHIPRDYPPHLPPLRTPSPP</sequence>
<feature type="region of interest" description="Disordered" evidence="1">
    <location>
        <begin position="28"/>
        <end position="109"/>
    </location>
</feature>
<dbReference type="EMBL" id="BAAATJ010000004">
    <property type="protein sequence ID" value="GAA2392022.1"/>
    <property type="molecule type" value="Genomic_DNA"/>
</dbReference>
<accession>A0ABP5V1H4</accession>
<feature type="compositionally biased region" description="Pro residues" evidence="1">
    <location>
        <begin position="98"/>
        <end position="109"/>
    </location>
</feature>
<gene>
    <name evidence="2" type="ORF">GCM10010420_15510</name>
</gene>
<reference evidence="3" key="1">
    <citation type="journal article" date="2019" name="Int. J. Syst. Evol. Microbiol.">
        <title>The Global Catalogue of Microorganisms (GCM) 10K type strain sequencing project: providing services to taxonomists for standard genome sequencing and annotation.</title>
        <authorList>
            <consortium name="The Broad Institute Genomics Platform"/>
            <consortium name="The Broad Institute Genome Sequencing Center for Infectious Disease"/>
            <person name="Wu L."/>
            <person name="Ma J."/>
        </authorList>
    </citation>
    <scope>NUCLEOTIDE SEQUENCE [LARGE SCALE GENOMIC DNA]</scope>
    <source>
        <strain evidence="3">JCM 6921</strain>
    </source>
</reference>
<comment type="caution">
    <text evidence="2">The sequence shown here is derived from an EMBL/GenBank/DDBJ whole genome shotgun (WGS) entry which is preliminary data.</text>
</comment>
<feature type="compositionally biased region" description="Pro residues" evidence="1">
    <location>
        <begin position="38"/>
        <end position="49"/>
    </location>
</feature>
<evidence type="ECO:0000256" key="1">
    <source>
        <dbReference type="SAM" id="MobiDB-lite"/>
    </source>
</evidence>
<protein>
    <submittedName>
        <fullName evidence="2">Uncharacterized protein</fullName>
    </submittedName>
</protein>
<evidence type="ECO:0000313" key="3">
    <source>
        <dbReference type="Proteomes" id="UP001500058"/>
    </source>
</evidence>
<name>A0ABP5V1H4_9ACTN</name>
<feature type="compositionally biased region" description="Basic and acidic residues" evidence="1">
    <location>
        <begin position="28"/>
        <end position="37"/>
    </location>
</feature>
<organism evidence="2 3">
    <name type="scientific">Streptomyces glaucosporus</name>
    <dbReference type="NCBI Taxonomy" id="284044"/>
    <lineage>
        <taxon>Bacteria</taxon>
        <taxon>Bacillati</taxon>
        <taxon>Actinomycetota</taxon>
        <taxon>Actinomycetes</taxon>
        <taxon>Kitasatosporales</taxon>
        <taxon>Streptomycetaceae</taxon>
        <taxon>Streptomyces</taxon>
    </lineage>
</organism>
<dbReference type="Proteomes" id="UP001500058">
    <property type="component" value="Unassembled WGS sequence"/>
</dbReference>
<keyword evidence="3" id="KW-1185">Reference proteome</keyword>